<feature type="domain" description="DUF3048" evidence="4">
    <location>
        <begin position="226"/>
        <end position="334"/>
    </location>
</feature>
<evidence type="ECO:0008006" key="7">
    <source>
        <dbReference type="Google" id="ProtNLM"/>
    </source>
</evidence>
<evidence type="ECO:0000259" key="3">
    <source>
        <dbReference type="Pfam" id="PF11258"/>
    </source>
</evidence>
<name>F5L441_CALTT</name>
<dbReference type="InterPro" id="IPR021416">
    <property type="entry name" value="DUF3048_N"/>
</dbReference>
<feature type="chain" id="PRO_5003324700" description="Lipoprotein YerB" evidence="2">
    <location>
        <begin position="28"/>
        <end position="354"/>
    </location>
</feature>
<organism evidence="5 6">
    <name type="scientific">Caldalkalibacillus thermarum (strain TA2.A1)</name>
    <dbReference type="NCBI Taxonomy" id="986075"/>
    <lineage>
        <taxon>Bacteria</taxon>
        <taxon>Bacillati</taxon>
        <taxon>Bacillota</taxon>
        <taxon>Bacilli</taxon>
        <taxon>Bacillales</taxon>
        <taxon>Bacillaceae</taxon>
        <taxon>Caldalkalibacillus</taxon>
    </lineage>
</organism>
<evidence type="ECO:0000256" key="1">
    <source>
        <dbReference type="SAM" id="MobiDB-lite"/>
    </source>
</evidence>
<feature type="signal peptide" evidence="2">
    <location>
        <begin position="1"/>
        <end position="27"/>
    </location>
</feature>
<evidence type="ECO:0000259" key="4">
    <source>
        <dbReference type="Pfam" id="PF17479"/>
    </source>
</evidence>
<feature type="compositionally biased region" description="Low complexity" evidence="1">
    <location>
        <begin position="35"/>
        <end position="59"/>
    </location>
</feature>
<evidence type="ECO:0000256" key="2">
    <source>
        <dbReference type="SAM" id="SignalP"/>
    </source>
</evidence>
<feature type="region of interest" description="Disordered" evidence="1">
    <location>
        <begin position="29"/>
        <end position="60"/>
    </location>
</feature>
<dbReference type="Pfam" id="PF11258">
    <property type="entry name" value="DUF3048"/>
    <property type="match status" value="1"/>
</dbReference>
<dbReference type="eggNOG" id="COG1470">
    <property type="taxonomic scope" value="Bacteria"/>
</dbReference>
<dbReference type="SUPFAM" id="SSF159774">
    <property type="entry name" value="YerB-like"/>
    <property type="match status" value="1"/>
</dbReference>
<evidence type="ECO:0000313" key="6">
    <source>
        <dbReference type="Proteomes" id="UP000010716"/>
    </source>
</evidence>
<feature type="domain" description="DUF3048" evidence="3">
    <location>
        <begin position="59"/>
        <end position="193"/>
    </location>
</feature>
<proteinExistence type="predicted"/>
<evidence type="ECO:0000313" key="5">
    <source>
        <dbReference type="EMBL" id="EGL83892.1"/>
    </source>
</evidence>
<sequence length="354" mass="39542">MGHVKHVQLFLLALTACIVFSACSQKAGDTQDSAQQPETNQTEEQAQQEPPEQGPLAPLTGRQVDEPLEQRIVGVMIDNHPAARPQSGLVHADIVYEILAEGPITRYLALFHSHIPDVIGPVRSLRPYYLDIARGYDAVVAHAGGSPAAKEEVIRTGYPSFDDTRNGGFVFYRSDHRQAPHNLYTGRALLEEGEARFGYDENYEIPALRFKPEAEAMNGQAAEWLEIVYDSRYYQVAYEYETGSGTYTRYINGEQHTDAESGQPLTASNVLIIEASHRVLDDAGRRDIKVQGEGRGYLCQRGKWQEITWKYQDGVIRPFVDGVEVGLYPGNTWVNIIPDNPGLEESVSLMRHKP</sequence>
<reference evidence="5 6" key="1">
    <citation type="journal article" date="2011" name="J. Bacteriol.">
        <title>Draft genome sequence of the thermoalkaliphilic Caldalkalibacillus thermarum strain TA2.A1.</title>
        <authorList>
            <person name="Kalamorz F."/>
            <person name="Keis S."/>
            <person name="McMillan D.G."/>
            <person name="Olsson K."/>
            <person name="Stanton J.A."/>
            <person name="Stockwell P."/>
            <person name="Black M.A."/>
            <person name="Klingeman D.M."/>
            <person name="Land M.L."/>
            <person name="Han C.S."/>
            <person name="Martin S.L."/>
            <person name="Becher S.A."/>
            <person name="Peddie C.J."/>
            <person name="Morgan H.W."/>
            <person name="Matthies D."/>
            <person name="Preiss L."/>
            <person name="Meier T."/>
            <person name="Brown S.D."/>
            <person name="Cook G.M."/>
        </authorList>
    </citation>
    <scope>NUCLEOTIDE SEQUENCE [LARGE SCALE GENOMIC DNA]</scope>
    <source>
        <strain evidence="5 6">TA2.A1</strain>
    </source>
</reference>
<dbReference type="PROSITE" id="PS51257">
    <property type="entry name" value="PROKAR_LIPOPROTEIN"/>
    <property type="match status" value="1"/>
</dbReference>
<dbReference type="InterPro" id="IPR023158">
    <property type="entry name" value="YerB-like_sf"/>
</dbReference>
<dbReference type="Pfam" id="PF17479">
    <property type="entry name" value="DUF3048_C"/>
    <property type="match status" value="1"/>
</dbReference>
<accession>F5L441</accession>
<protein>
    <recommendedName>
        <fullName evidence="7">Lipoprotein YerB</fullName>
    </recommendedName>
</protein>
<gene>
    <name evidence="5" type="ORF">CathTA2_0553</name>
</gene>
<dbReference type="Proteomes" id="UP000010716">
    <property type="component" value="Unassembled WGS sequence"/>
</dbReference>
<dbReference type="Gene3D" id="3.50.90.10">
    <property type="entry name" value="YerB-like"/>
    <property type="match status" value="1"/>
</dbReference>
<dbReference type="AlphaFoldDB" id="F5L441"/>
<keyword evidence="2" id="KW-0732">Signal</keyword>
<comment type="caution">
    <text evidence="5">The sequence shown here is derived from an EMBL/GenBank/DDBJ whole genome shotgun (WGS) entry which is preliminary data.</text>
</comment>
<dbReference type="InterPro" id="IPR035328">
    <property type="entry name" value="DUF3048_C"/>
</dbReference>
<dbReference type="EMBL" id="AFCE01000072">
    <property type="protein sequence ID" value="EGL83892.1"/>
    <property type="molecule type" value="Genomic_DNA"/>
</dbReference>